<evidence type="ECO:0000256" key="14">
    <source>
        <dbReference type="SAM" id="Phobius"/>
    </source>
</evidence>
<feature type="domain" description="ABC transporter" evidence="15">
    <location>
        <begin position="619"/>
        <end position="845"/>
    </location>
</feature>
<evidence type="ECO:0000256" key="13">
    <source>
        <dbReference type="SAM" id="MobiDB-lite"/>
    </source>
</evidence>
<dbReference type="GO" id="GO:0005524">
    <property type="term" value="F:ATP binding"/>
    <property type="evidence" value="ECO:0007669"/>
    <property type="project" value="UniProtKB-KW"/>
</dbReference>
<sequence>MVNFCDSEFWNWDSFWNSDTPVLTSCFRHSVLVFVPCAFLWTASIFNFFRERYDRSDNFQRKNAPSPWTLLTIAKLMLTTALILCSVAEALYLLYEDSLPYRHITKVNYFSVVFRILTFILAIYLQVAQKREGHLNSYTLSLFWILFSVCNFFSSPFFDALSVSLDGFLDPSLFIFGVITFTVLVAEAVLSLFTDPQYNMFWDAEKDEFIMKHQPLLSRLFFSWMNRIIWHGYRNVFEVDKLDVLAPKMRTAYLHQKLQNQWTKEENRAKEIFEEDKTGVTRREKCCQRGPSLLLAIIRALWPWLLAAAVLEFIYSFVVLLPPILLDYLITYMGNDEPSWHGYVYAFVLFLAACFSSLLFVHNQNFLITASIIPRTGVDAAFYRKVLRLSSSSRSRFTVGEICNMVAVDCQWIFEMIWSLNSLWSCPMRIILVIALLWQYLGIACLAGVFVMLLIMPISAKLATTSHKLQKRQMGWKDSRLRQMAEILSGIKVLKLFAWEIPFLKSISSLREKEAKTLRKLAFVNGSVVFLWICAPFLVAISCFVTYVLIDEKNVLDPSTAFVSLTLFNTLRTNMATIPQLIAQLVQSRVAFKRVTDFLLSEELEEKPVDDDTAICNAVEIDDGTFCWTNGESPFLRDITLSVPRGNLVAVVGRVGAGKSALFSAILGEMYATEGSVRIMKGGRLAYVPQQPWIQNVTLRDNILFVKPMDKSRYDDTIKRCCLRPDLNMLPGGDYTEIGEKGVNLSGGQKQRISIARAVYQDADIYLLDDPLSAVDSHVGAHIFHHVIGPDGVLQNKTRILATNDFGILQEVDRIYFLSDGKILESGTYSELLDQKGEFARLVEENLKKKEESENEKEDEEKKRKRCKGYRCPKFIDSRTESSDAKNGSPFVKVTL</sequence>
<dbReference type="Gene3D" id="1.20.1560.10">
    <property type="entry name" value="ABC transporter type 1, transmembrane domain"/>
    <property type="match status" value="1"/>
</dbReference>
<evidence type="ECO:0000256" key="3">
    <source>
        <dbReference type="ARBA" id="ARBA00022448"/>
    </source>
</evidence>
<dbReference type="GO" id="GO:0000323">
    <property type="term" value="C:lytic vacuole"/>
    <property type="evidence" value="ECO:0007669"/>
    <property type="project" value="UniProtKB-ARBA"/>
</dbReference>
<comment type="similarity">
    <text evidence="2">Belongs to the ABC transporter superfamily. ABCC family. Conjugate transporter (TC 3.A.1.208) subfamily.</text>
</comment>
<dbReference type="FunFam" id="1.20.1560.10:FF:000020">
    <property type="entry name" value="ABC metal ion transporter"/>
    <property type="match status" value="1"/>
</dbReference>
<keyword evidence="10 14" id="KW-0472">Membrane</keyword>
<dbReference type="InterPro" id="IPR027417">
    <property type="entry name" value="P-loop_NTPase"/>
</dbReference>
<evidence type="ECO:0000256" key="12">
    <source>
        <dbReference type="ARBA" id="ARBA00047523"/>
    </source>
</evidence>
<keyword evidence="7" id="KW-0547">Nucleotide-binding</keyword>
<feature type="transmembrane region" description="Helical" evidence="14">
    <location>
        <begin position="174"/>
        <end position="193"/>
    </location>
</feature>
<dbReference type="PROSITE" id="PS50929">
    <property type="entry name" value="ABC_TM1F"/>
    <property type="match status" value="1"/>
</dbReference>
<evidence type="ECO:0000256" key="5">
    <source>
        <dbReference type="ARBA" id="ARBA00022692"/>
    </source>
</evidence>
<dbReference type="PANTHER" id="PTHR24223">
    <property type="entry name" value="ATP-BINDING CASSETTE SUB-FAMILY C"/>
    <property type="match status" value="1"/>
</dbReference>
<evidence type="ECO:0000256" key="1">
    <source>
        <dbReference type="ARBA" id="ARBA00004128"/>
    </source>
</evidence>
<gene>
    <name evidence="17" type="ORF">LARSCL_LOCUS20551</name>
</gene>
<dbReference type="GO" id="GO:0016887">
    <property type="term" value="F:ATP hydrolysis activity"/>
    <property type="evidence" value="ECO:0007669"/>
    <property type="project" value="InterPro"/>
</dbReference>
<dbReference type="GO" id="GO:0015431">
    <property type="term" value="F:ABC-type glutathione S-conjugate transporter activity"/>
    <property type="evidence" value="ECO:0007669"/>
    <property type="project" value="UniProtKB-EC"/>
</dbReference>
<evidence type="ECO:0000256" key="6">
    <source>
        <dbReference type="ARBA" id="ARBA00022737"/>
    </source>
</evidence>
<evidence type="ECO:0000259" key="16">
    <source>
        <dbReference type="PROSITE" id="PS50929"/>
    </source>
</evidence>
<feature type="transmembrane region" description="Helical" evidence="14">
    <location>
        <begin position="70"/>
        <end position="95"/>
    </location>
</feature>
<keyword evidence="3" id="KW-0813">Transport</keyword>
<evidence type="ECO:0000313" key="17">
    <source>
        <dbReference type="EMBL" id="CAL1297847.1"/>
    </source>
</evidence>
<dbReference type="CDD" id="cd18595">
    <property type="entry name" value="ABC_6TM_MRP1_2_3_6_D1_like"/>
    <property type="match status" value="1"/>
</dbReference>
<keyword evidence="9 14" id="KW-1133">Transmembrane helix</keyword>
<dbReference type="FunFam" id="3.40.50.300:FF:000997">
    <property type="entry name" value="Multidrug resistance-associated protein 1"/>
    <property type="match status" value="1"/>
</dbReference>
<dbReference type="EC" id="7.6.2.3" evidence="11"/>
<feature type="transmembrane region" description="Helical" evidence="14">
    <location>
        <begin position="31"/>
        <end position="49"/>
    </location>
</feature>
<protein>
    <recommendedName>
        <fullName evidence="11">ABC-type glutathione-S-conjugate transporter</fullName>
        <ecNumber evidence="11">7.6.2.3</ecNumber>
    </recommendedName>
</protein>
<evidence type="ECO:0000256" key="9">
    <source>
        <dbReference type="ARBA" id="ARBA00022989"/>
    </source>
</evidence>
<evidence type="ECO:0000256" key="11">
    <source>
        <dbReference type="ARBA" id="ARBA00024220"/>
    </source>
</evidence>
<dbReference type="Gene3D" id="3.40.50.300">
    <property type="entry name" value="P-loop containing nucleotide triphosphate hydrolases"/>
    <property type="match status" value="1"/>
</dbReference>
<name>A0AAV2BNV9_9ARAC</name>
<dbReference type="Pfam" id="PF24357">
    <property type="entry name" value="TMD0_ABC"/>
    <property type="match status" value="1"/>
</dbReference>
<dbReference type="Proteomes" id="UP001497382">
    <property type="component" value="Unassembled WGS sequence"/>
</dbReference>
<evidence type="ECO:0000256" key="8">
    <source>
        <dbReference type="ARBA" id="ARBA00022840"/>
    </source>
</evidence>
<dbReference type="CDD" id="cd03250">
    <property type="entry name" value="ABCC_MRP_domain1"/>
    <property type="match status" value="1"/>
</dbReference>
<feature type="region of interest" description="Disordered" evidence="13">
    <location>
        <begin position="848"/>
        <end position="867"/>
    </location>
</feature>
<keyword evidence="4" id="KW-0926">Vacuole</keyword>
<evidence type="ECO:0000256" key="2">
    <source>
        <dbReference type="ARBA" id="ARBA00009726"/>
    </source>
</evidence>
<feature type="transmembrane region" description="Helical" evidence="14">
    <location>
        <begin position="137"/>
        <end position="154"/>
    </location>
</feature>
<comment type="subcellular location">
    <subcellularLocation>
        <location evidence="1">Vacuole membrane</location>
        <topology evidence="1">Multi-pass membrane protein</topology>
    </subcellularLocation>
</comment>
<reference evidence="17 18" key="1">
    <citation type="submission" date="2024-04" db="EMBL/GenBank/DDBJ databases">
        <authorList>
            <person name="Rising A."/>
            <person name="Reimegard J."/>
            <person name="Sonavane S."/>
            <person name="Akerstrom W."/>
            <person name="Nylinder S."/>
            <person name="Hedman E."/>
            <person name="Kallberg Y."/>
        </authorList>
    </citation>
    <scope>NUCLEOTIDE SEQUENCE [LARGE SCALE GENOMIC DNA]</scope>
</reference>
<dbReference type="InterPro" id="IPR050173">
    <property type="entry name" value="ABC_transporter_C-like"/>
</dbReference>
<dbReference type="GO" id="GO:0005774">
    <property type="term" value="C:vacuolar membrane"/>
    <property type="evidence" value="ECO:0007669"/>
    <property type="project" value="UniProtKB-SubCell"/>
</dbReference>
<dbReference type="SMART" id="SM00382">
    <property type="entry name" value="AAA"/>
    <property type="match status" value="1"/>
</dbReference>
<evidence type="ECO:0000256" key="4">
    <source>
        <dbReference type="ARBA" id="ARBA00022554"/>
    </source>
</evidence>
<dbReference type="InterPro" id="IPR017871">
    <property type="entry name" value="ABC_transporter-like_CS"/>
</dbReference>
<dbReference type="InterPro" id="IPR003439">
    <property type="entry name" value="ABC_transporter-like_ATP-bd"/>
</dbReference>
<dbReference type="InterPro" id="IPR003593">
    <property type="entry name" value="AAA+_ATPase"/>
</dbReference>
<keyword evidence="5 14" id="KW-0812">Transmembrane</keyword>
<evidence type="ECO:0000313" key="18">
    <source>
        <dbReference type="Proteomes" id="UP001497382"/>
    </source>
</evidence>
<feature type="domain" description="ABC transmembrane type-1" evidence="16">
    <location>
        <begin position="306"/>
        <end position="587"/>
    </location>
</feature>
<evidence type="ECO:0000256" key="7">
    <source>
        <dbReference type="ARBA" id="ARBA00022741"/>
    </source>
</evidence>
<keyword evidence="8" id="KW-0067">ATP-binding</keyword>
<keyword evidence="18" id="KW-1185">Reference proteome</keyword>
<organism evidence="17 18">
    <name type="scientific">Larinioides sclopetarius</name>
    <dbReference type="NCBI Taxonomy" id="280406"/>
    <lineage>
        <taxon>Eukaryota</taxon>
        <taxon>Metazoa</taxon>
        <taxon>Ecdysozoa</taxon>
        <taxon>Arthropoda</taxon>
        <taxon>Chelicerata</taxon>
        <taxon>Arachnida</taxon>
        <taxon>Araneae</taxon>
        <taxon>Araneomorphae</taxon>
        <taxon>Entelegynae</taxon>
        <taxon>Araneoidea</taxon>
        <taxon>Araneidae</taxon>
        <taxon>Larinioides</taxon>
    </lineage>
</organism>
<feature type="transmembrane region" description="Helical" evidence="14">
    <location>
        <begin position="107"/>
        <end position="125"/>
    </location>
</feature>
<feature type="transmembrane region" description="Helical" evidence="14">
    <location>
        <begin position="430"/>
        <end position="455"/>
    </location>
</feature>
<dbReference type="Pfam" id="PF00664">
    <property type="entry name" value="ABC_membrane"/>
    <property type="match status" value="1"/>
</dbReference>
<feature type="transmembrane region" description="Helical" evidence="14">
    <location>
        <begin position="293"/>
        <end position="320"/>
    </location>
</feature>
<dbReference type="InterPro" id="IPR036640">
    <property type="entry name" value="ABC1_TM_sf"/>
</dbReference>
<accession>A0AAV2BNV9</accession>
<dbReference type="SUPFAM" id="SSF90123">
    <property type="entry name" value="ABC transporter transmembrane region"/>
    <property type="match status" value="1"/>
</dbReference>
<feature type="transmembrane region" description="Helical" evidence="14">
    <location>
        <begin position="340"/>
        <end position="361"/>
    </location>
</feature>
<dbReference type="EMBL" id="CAXIEN010000444">
    <property type="protein sequence ID" value="CAL1297847.1"/>
    <property type="molecule type" value="Genomic_DNA"/>
</dbReference>
<dbReference type="Pfam" id="PF00005">
    <property type="entry name" value="ABC_tran"/>
    <property type="match status" value="1"/>
</dbReference>
<dbReference type="PROSITE" id="PS50893">
    <property type="entry name" value="ABC_TRANSPORTER_2"/>
    <property type="match status" value="1"/>
</dbReference>
<evidence type="ECO:0000256" key="10">
    <source>
        <dbReference type="ARBA" id="ARBA00023136"/>
    </source>
</evidence>
<feature type="transmembrane region" description="Helical" evidence="14">
    <location>
        <begin position="521"/>
        <end position="550"/>
    </location>
</feature>
<dbReference type="InterPro" id="IPR056227">
    <property type="entry name" value="TMD0_ABC"/>
</dbReference>
<dbReference type="AlphaFoldDB" id="A0AAV2BNV9"/>
<comment type="caution">
    <text evidence="17">The sequence shown here is derived from an EMBL/GenBank/DDBJ whole genome shotgun (WGS) entry which is preliminary data.</text>
</comment>
<dbReference type="InterPro" id="IPR011527">
    <property type="entry name" value="ABC1_TM_dom"/>
</dbReference>
<dbReference type="PROSITE" id="PS00211">
    <property type="entry name" value="ABC_TRANSPORTER_1"/>
    <property type="match status" value="1"/>
</dbReference>
<comment type="catalytic activity">
    <reaction evidence="12">
        <text>leukotriene C4(in) + ATP + H2O = leukotriene C4(out) + ADP + phosphate + H(+)</text>
        <dbReference type="Rhea" id="RHEA:38963"/>
        <dbReference type="ChEBI" id="CHEBI:15377"/>
        <dbReference type="ChEBI" id="CHEBI:15378"/>
        <dbReference type="ChEBI" id="CHEBI:30616"/>
        <dbReference type="ChEBI" id="CHEBI:43474"/>
        <dbReference type="ChEBI" id="CHEBI:57973"/>
        <dbReference type="ChEBI" id="CHEBI:456216"/>
    </reaction>
    <physiologicalReaction direction="left-to-right" evidence="12">
        <dbReference type="Rhea" id="RHEA:38964"/>
    </physiologicalReaction>
</comment>
<keyword evidence="6" id="KW-0677">Repeat</keyword>
<proteinExistence type="inferred from homology"/>
<evidence type="ECO:0000259" key="15">
    <source>
        <dbReference type="PROSITE" id="PS50893"/>
    </source>
</evidence>
<dbReference type="SUPFAM" id="SSF52540">
    <property type="entry name" value="P-loop containing nucleoside triphosphate hydrolases"/>
    <property type="match status" value="1"/>
</dbReference>
<dbReference type="PANTHER" id="PTHR24223:SF443">
    <property type="entry name" value="MULTIDRUG-RESISTANCE LIKE PROTEIN 1, ISOFORM I"/>
    <property type="match status" value="1"/>
</dbReference>